<name>Q1QPM9_NITHX</name>
<reference evidence="2 3" key="1">
    <citation type="submission" date="2006-03" db="EMBL/GenBank/DDBJ databases">
        <title>Complete sequence of chromosome of Nitrobacter hamburgensis X14.</title>
        <authorList>
            <consortium name="US DOE Joint Genome Institute"/>
            <person name="Copeland A."/>
            <person name="Lucas S."/>
            <person name="Lapidus A."/>
            <person name="Barry K."/>
            <person name="Detter J.C."/>
            <person name="Glavina del Rio T."/>
            <person name="Hammon N."/>
            <person name="Israni S."/>
            <person name="Dalin E."/>
            <person name="Tice H."/>
            <person name="Pitluck S."/>
            <person name="Chain P."/>
            <person name="Malfatti S."/>
            <person name="Shin M."/>
            <person name="Vergez L."/>
            <person name="Schmutz J."/>
            <person name="Larimer F."/>
            <person name="Land M."/>
            <person name="Hauser L."/>
            <person name="Kyrpides N."/>
            <person name="Ivanova N."/>
            <person name="Ward B."/>
            <person name="Arp D."/>
            <person name="Klotz M."/>
            <person name="Stein L."/>
            <person name="O'Mullan G."/>
            <person name="Starkenburg S."/>
            <person name="Sayavedra L."/>
            <person name="Poret-Peterson A.T."/>
            <person name="Gentry M.E."/>
            <person name="Bruce D."/>
            <person name="Richardson P."/>
        </authorList>
    </citation>
    <scope>NUCLEOTIDE SEQUENCE [LARGE SCALE GENOMIC DNA]</scope>
    <source>
        <strain evidence="3">DSM 10229 / NCIMB 13809 / X14</strain>
    </source>
</reference>
<proteinExistence type="predicted"/>
<gene>
    <name evidence="2" type="ordered locus">Nham_0966</name>
</gene>
<feature type="region of interest" description="Disordered" evidence="1">
    <location>
        <begin position="63"/>
        <end position="95"/>
    </location>
</feature>
<accession>Q1QPM9</accession>
<keyword evidence="3" id="KW-1185">Reference proteome</keyword>
<evidence type="ECO:0000313" key="2">
    <source>
        <dbReference type="EMBL" id="ABE61818.1"/>
    </source>
</evidence>
<dbReference type="STRING" id="323097.Nham_0966"/>
<dbReference type="EMBL" id="CP000319">
    <property type="protein sequence ID" value="ABE61818.1"/>
    <property type="molecule type" value="Genomic_DNA"/>
</dbReference>
<sequence length="95" mass="10090">MTFLFQASGFIGELLDVHGNRDALNNCALRAGFGGLGNTMHPTINTARATEAVYRLNAMPPLANRLPRKSPTASPNRTLRVAATPSGGITTRLTP</sequence>
<dbReference type="HOGENOM" id="CLU_2369960_0_0_5"/>
<dbReference type="Proteomes" id="UP000001953">
    <property type="component" value="Chromosome"/>
</dbReference>
<protein>
    <submittedName>
        <fullName evidence="2">Uncharacterized protein</fullName>
    </submittedName>
</protein>
<dbReference type="KEGG" id="nha:Nham_0966"/>
<organism evidence="2 3">
    <name type="scientific">Nitrobacter hamburgensis (strain DSM 10229 / NCIMB 13809 / X14)</name>
    <dbReference type="NCBI Taxonomy" id="323097"/>
    <lineage>
        <taxon>Bacteria</taxon>
        <taxon>Pseudomonadati</taxon>
        <taxon>Pseudomonadota</taxon>
        <taxon>Alphaproteobacteria</taxon>
        <taxon>Hyphomicrobiales</taxon>
        <taxon>Nitrobacteraceae</taxon>
        <taxon>Nitrobacter</taxon>
    </lineage>
</organism>
<evidence type="ECO:0000313" key="3">
    <source>
        <dbReference type="Proteomes" id="UP000001953"/>
    </source>
</evidence>
<evidence type="ECO:0000256" key="1">
    <source>
        <dbReference type="SAM" id="MobiDB-lite"/>
    </source>
</evidence>
<dbReference type="AlphaFoldDB" id="Q1QPM9"/>